<evidence type="ECO:0000256" key="1">
    <source>
        <dbReference type="SAM" id="Phobius"/>
    </source>
</evidence>
<keyword evidence="5" id="KW-1185">Reference proteome</keyword>
<organism evidence="4 5">
    <name type="scientific">Actinokineospora soli</name>
    <dbReference type="NCBI Taxonomy" id="1048753"/>
    <lineage>
        <taxon>Bacteria</taxon>
        <taxon>Bacillati</taxon>
        <taxon>Actinomycetota</taxon>
        <taxon>Actinomycetes</taxon>
        <taxon>Pseudonocardiales</taxon>
        <taxon>Pseudonocardiaceae</taxon>
        <taxon>Actinokineospora</taxon>
    </lineage>
</organism>
<dbReference type="InterPro" id="IPR024516">
    <property type="entry name" value="Mce_C"/>
</dbReference>
<keyword evidence="1" id="KW-1133">Transmembrane helix</keyword>
<dbReference type="Pfam" id="PF02470">
    <property type="entry name" value="MlaD"/>
    <property type="match status" value="1"/>
</dbReference>
<accession>A0ABW2TLT0</accession>
<reference evidence="5" key="1">
    <citation type="journal article" date="2019" name="Int. J. Syst. Evol. Microbiol.">
        <title>The Global Catalogue of Microorganisms (GCM) 10K type strain sequencing project: providing services to taxonomists for standard genome sequencing and annotation.</title>
        <authorList>
            <consortium name="The Broad Institute Genomics Platform"/>
            <consortium name="The Broad Institute Genome Sequencing Center for Infectious Disease"/>
            <person name="Wu L."/>
            <person name="Ma J."/>
        </authorList>
    </citation>
    <scope>NUCLEOTIDE SEQUENCE [LARGE SCALE GENOMIC DNA]</scope>
    <source>
        <strain evidence="5">JCM 17695</strain>
    </source>
</reference>
<feature type="transmembrane region" description="Helical" evidence="1">
    <location>
        <begin position="12"/>
        <end position="30"/>
    </location>
</feature>
<evidence type="ECO:0000259" key="3">
    <source>
        <dbReference type="Pfam" id="PF11887"/>
    </source>
</evidence>
<dbReference type="InterPro" id="IPR005693">
    <property type="entry name" value="Mce"/>
</dbReference>
<evidence type="ECO:0000313" key="4">
    <source>
        <dbReference type="EMBL" id="MFC7614720.1"/>
    </source>
</evidence>
<dbReference type="PANTHER" id="PTHR33371:SF17">
    <property type="entry name" value="MCE-FAMILY PROTEIN MCE1B"/>
    <property type="match status" value="1"/>
</dbReference>
<sequence length="342" mass="36121">MTSVVRPLIKAIVFAVVTVVATGLLAITIANKGNGNAASYLARFTDVTSLNPGDDVRMSGVRIGQVEDIAVVDGNVAEVAFTVDRRWPLTAQVSATIKFRNLIGQRYISLDQGPASAGGGTLAEGATIPLDRTRPALDLTAMFNGFKPLFQALDPEQVNKLSMEIVQVLQGEGGTIDSLVGHIGSLTTTLAQKDEVIGRVITNLTTVIGRIDERGDDLSKLIQTTQQLVSGLAKDAEPIGDAIDGLSRLTTATAGLLADGREPLRRDIDALGALSKTLADNTPAFEAFLKNLPVKYETIGRTASYGSWLNLYLCSITTDVPPAPGQTPGDIGLPVTDARCRP</sequence>
<name>A0ABW2TLT0_9PSEU</name>
<dbReference type="Pfam" id="PF11887">
    <property type="entry name" value="Mce4_CUP1"/>
    <property type="match status" value="1"/>
</dbReference>
<gene>
    <name evidence="4" type="ORF">ACFQV2_15495</name>
</gene>
<dbReference type="NCBIfam" id="TIGR00996">
    <property type="entry name" value="Mtu_fam_mce"/>
    <property type="match status" value="1"/>
</dbReference>
<dbReference type="InterPro" id="IPR052336">
    <property type="entry name" value="MlaD_Phospholipid_Transporter"/>
</dbReference>
<comment type="caution">
    <text evidence="4">The sequence shown here is derived from an EMBL/GenBank/DDBJ whole genome shotgun (WGS) entry which is preliminary data.</text>
</comment>
<dbReference type="Proteomes" id="UP001596512">
    <property type="component" value="Unassembled WGS sequence"/>
</dbReference>
<feature type="domain" description="Mce/MlaD" evidence="2">
    <location>
        <begin position="39"/>
        <end position="113"/>
    </location>
</feature>
<evidence type="ECO:0000313" key="5">
    <source>
        <dbReference type="Proteomes" id="UP001596512"/>
    </source>
</evidence>
<dbReference type="InterPro" id="IPR003399">
    <property type="entry name" value="Mce/MlaD"/>
</dbReference>
<keyword evidence="1" id="KW-0472">Membrane</keyword>
<keyword evidence="1" id="KW-0812">Transmembrane</keyword>
<feature type="domain" description="Mammalian cell entry C-terminal" evidence="3">
    <location>
        <begin position="121"/>
        <end position="307"/>
    </location>
</feature>
<protein>
    <submittedName>
        <fullName evidence="4">MCE family protein</fullName>
    </submittedName>
</protein>
<proteinExistence type="predicted"/>
<dbReference type="PANTHER" id="PTHR33371">
    <property type="entry name" value="INTERMEMBRANE PHOSPHOLIPID TRANSPORT SYSTEM BINDING PROTEIN MLAD-RELATED"/>
    <property type="match status" value="1"/>
</dbReference>
<dbReference type="EMBL" id="JBHTEY010000004">
    <property type="protein sequence ID" value="MFC7614720.1"/>
    <property type="molecule type" value="Genomic_DNA"/>
</dbReference>
<evidence type="ECO:0000259" key="2">
    <source>
        <dbReference type="Pfam" id="PF02470"/>
    </source>
</evidence>